<dbReference type="Proteomes" id="UP000236736">
    <property type="component" value="Unassembled WGS sequence"/>
</dbReference>
<accession>A0A1H5UDS4</accession>
<protein>
    <recommendedName>
        <fullName evidence="4">VCBS repeat-containing protein</fullName>
    </recommendedName>
</protein>
<dbReference type="EMBL" id="FNVR01000004">
    <property type="protein sequence ID" value="SEF72588.1"/>
    <property type="molecule type" value="Genomic_DNA"/>
</dbReference>
<dbReference type="AlphaFoldDB" id="A0A1H5UDS4"/>
<keyword evidence="1" id="KW-0732">Signal</keyword>
<reference evidence="3" key="1">
    <citation type="submission" date="2016-10" db="EMBL/GenBank/DDBJ databases">
        <authorList>
            <person name="Varghese N."/>
            <person name="Submissions S."/>
        </authorList>
    </citation>
    <scope>NUCLEOTIDE SEQUENCE [LARGE SCALE GENOMIC DNA]</scope>
    <source>
        <strain evidence="3">DSM 17298</strain>
    </source>
</reference>
<evidence type="ECO:0000313" key="3">
    <source>
        <dbReference type="Proteomes" id="UP000236736"/>
    </source>
</evidence>
<organism evidence="2 3">
    <name type="scientific">Algoriphagus boritolerans DSM 17298 = JCM 18970</name>
    <dbReference type="NCBI Taxonomy" id="1120964"/>
    <lineage>
        <taxon>Bacteria</taxon>
        <taxon>Pseudomonadati</taxon>
        <taxon>Bacteroidota</taxon>
        <taxon>Cytophagia</taxon>
        <taxon>Cytophagales</taxon>
        <taxon>Cyclobacteriaceae</taxon>
        <taxon>Algoriphagus</taxon>
    </lineage>
</organism>
<proteinExistence type="predicted"/>
<sequence>MKKLIFFWLTLSCLSAHAQERFSNVQFQGARKQILEAFEKNVYVSGKLTSGETIKSSCSGGSCSIVIEYNGRSVEQPIGDDISQLTIYEYDFSGDGDSEIVVINDFMDTSFLFVFSYSKGLIQKIFQYEVSYYKTEIMKDYIIYYLPSGPENIWHYYQGGFWELNPMEIEW</sequence>
<evidence type="ECO:0000313" key="2">
    <source>
        <dbReference type="EMBL" id="SEF72588.1"/>
    </source>
</evidence>
<gene>
    <name evidence="2" type="ORF">SAMN03080598_01176</name>
</gene>
<dbReference type="STRING" id="1120964.GCA_001313265_03002"/>
<dbReference type="RefSeq" id="WP_103923842.1">
    <property type="nucleotide sequence ID" value="NZ_FNVR01000004.1"/>
</dbReference>
<feature type="signal peptide" evidence="1">
    <location>
        <begin position="1"/>
        <end position="18"/>
    </location>
</feature>
<evidence type="ECO:0000256" key="1">
    <source>
        <dbReference type="SAM" id="SignalP"/>
    </source>
</evidence>
<feature type="chain" id="PRO_5009286061" description="VCBS repeat-containing protein" evidence="1">
    <location>
        <begin position="19"/>
        <end position="171"/>
    </location>
</feature>
<evidence type="ECO:0008006" key="4">
    <source>
        <dbReference type="Google" id="ProtNLM"/>
    </source>
</evidence>
<name>A0A1H5UDS4_9BACT</name>
<keyword evidence="3" id="KW-1185">Reference proteome</keyword>